<keyword evidence="2" id="KW-1185">Reference proteome</keyword>
<gene>
    <name evidence="1" type="ORF">K457DRAFT_22579</name>
</gene>
<reference evidence="1 2" key="1">
    <citation type="submission" date="2016-05" db="EMBL/GenBank/DDBJ databases">
        <title>Genome sequencing reveals origins of a unique bacterial endosymbiosis in the earliest lineages of terrestrial Fungi.</title>
        <authorList>
            <consortium name="DOE Joint Genome Institute"/>
            <person name="Uehling J."/>
            <person name="Gryganskyi A."/>
            <person name="Hameed K."/>
            <person name="Tschaplinski T."/>
            <person name="Misztal P."/>
            <person name="Wu S."/>
            <person name="Desiro A."/>
            <person name="Vande Pol N."/>
            <person name="Du Z.-Y."/>
            <person name="Zienkiewicz A."/>
            <person name="Zienkiewicz K."/>
            <person name="Morin E."/>
            <person name="Tisserant E."/>
            <person name="Splivallo R."/>
            <person name="Hainaut M."/>
            <person name="Henrissat B."/>
            <person name="Ohm R."/>
            <person name="Kuo A."/>
            <person name="Yan J."/>
            <person name="Lipzen A."/>
            <person name="Nolan M."/>
            <person name="Labutti K."/>
            <person name="Barry K."/>
            <person name="Goldstein A."/>
            <person name="Labbe J."/>
            <person name="Schadt C."/>
            <person name="Tuskan G."/>
            <person name="Grigoriev I."/>
            <person name="Martin F."/>
            <person name="Vilgalys R."/>
            <person name="Bonito G."/>
        </authorList>
    </citation>
    <scope>NUCLEOTIDE SEQUENCE [LARGE SCALE GENOMIC DNA]</scope>
    <source>
        <strain evidence="1 2">AG-77</strain>
    </source>
</reference>
<sequence>MHLILAPDVDIDIHATLRLMKEQMQQQQAFMQHHQRLLQRQQDRIQQLETSSGEQDGNVVCKPRATTLKFYDELLEVYTAIGEPKFFDSEFPKSHEVFDWNDYGGPLDAGSLSASLLSNNLSTHAPHITSQELASTYPCIPFSPIALATINIPRSDEKLVCVIQSSHKPP</sequence>
<proteinExistence type="predicted"/>
<evidence type="ECO:0000313" key="1">
    <source>
        <dbReference type="EMBL" id="OAQ26179.1"/>
    </source>
</evidence>
<name>A0A197JP98_9FUNG</name>
<dbReference type="AlphaFoldDB" id="A0A197JP98"/>
<accession>A0A197JP98</accession>
<evidence type="ECO:0000313" key="2">
    <source>
        <dbReference type="Proteomes" id="UP000078512"/>
    </source>
</evidence>
<dbReference type="EMBL" id="KV442070">
    <property type="protein sequence ID" value="OAQ26179.1"/>
    <property type="molecule type" value="Genomic_DNA"/>
</dbReference>
<protein>
    <submittedName>
        <fullName evidence="1">Uncharacterized protein</fullName>
    </submittedName>
</protein>
<dbReference type="OrthoDB" id="2406827at2759"/>
<dbReference type="Proteomes" id="UP000078512">
    <property type="component" value="Unassembled WGS sequence"/>
</dbReference>
<organism evidence="1 2">
    <name type="scientific">Linnemannia elongata AG-77</name>
    <dbReference type="NCBI Taxonomy" id="1314771"/>
    <lineage>
        <taxon>Eukaryota</taxon>
        <taxon>Fungi</taxon>
        <taxon>Fungi incertae sedis</taxon>
        <taxon>Mucoromycota</taxon>
        <taxon>Mortierellomycotina</taxon>
        <taxon>Mortierellomycetes</taxon>
        <taxon>Mortierellales</taxon>
        <taxon>Mortierellaceae</taxon>
        <taxon>Linnemannia</taxon>
    </lineage>
</organism>